<dbReference type="EMBL" id="CP072425">
    <property type="protein sequence ID" value="QTL37231.1"/>
    <property type="molecule type" value="Genomic_DNA"/>
</dbReference>
<dbReference type="Pfam" id="PF03050">
    <property type="entry name" value="DDE_Tnp_IS66"/>
    <property type="match status" value="1"/>
</dbReference>
<organism evidence="2 3">
    <name type="scientific">Pseudoalteromonas viridis</name>
    <dbReference type="NCBI Taxonomy" id="339617"/>
    <lineage>
        <taxon>Bacteria</taxon>
        <taxon>Pseudomonadati</taxon>
        <taxon>Pseudomonadota</taxon>
        <taxon>Gammaproteobacteria</taxon>
        <taxon>Alteromonadales</taxon>
        <taxon>Pseudoalteromonadaceae</taxon>
        <taxon>Pseudoalteromonas</taxon>
    </lineage>
</organism>
<protein>
    <submittedName>
        <fullName evidence="2">Transposase</fullName>
    </submittedName>
</protein>
<sequence>MKVICGCIAAARTRLRQRQHPQHALFDYQNSLAGRCPEAFLQGYNGYLQVGGYAGCEQTQATLVGCWAHARRKFKEAADAQVKGKTGKVDWALNHIQNYIGLKRRTKQQVLKCGKLRGHNKAHRCWHSLKLG</sequence>
<dbReference type="InterPro" id="IPR004291">
    <property type="entry name" value="Transposase_IS66_central"/>
</dbReference>
<dbReference type="PANTHER" id="PTHR33678">
    <property type="entry name" value="BLL1576 PROTEIN"/>
    <property type="match status" value="1"/>
</dbReference>
<keyword evidence="3" id="KW-1185">Reference proteome</keyword>
<evidence type="ECO:0000259" key="1">
    <source>
        <dbReference type="Pfam" id="PF03050"/>
    </source>
</evidence>
<name>A0ABX7VBM8_9GAMM</name>
<reference evidence="2 3" key="1">
    <citation type="submission" date="2021-03" db="EMBL/GenBank/DDBJ databases">
        <title>Complete Genome of Pseudoalteromonas viridis Strain BBR56, a new biocontrol bacterial candidate.</title>
        <authorList>
            <person name="Handayani D.P."/>
            <person name="Isnansetyo A."/>
            <person name="Istiqomah I."/>
            <person name="Jumina J."/>
        </authorList>
    </citation>
    <scope>NUCLEOTIDE SEQUENCE [LARGE SCALE GENOMIC DNA]</scope>
    <source>
        <strain evidence="2 3">BBR56</strain>
    </source>
</reference>
<evidence type="ECO:0000313" key="3">
    <source>
        <dbReference type="Proteomes" id="UP000665025"/>
    </source>
</evidence>
<evidence type="ECO:0000313" key="2">
    <source>
        <dbReference type="EMBL" id="QTL37231.1"/>
    </source>
</evidence>
<dbReference type="InterPro" id="IPR052344">
    <property type="entry name" value="Transposase-related"/>
</dbReference>
<dbReference type="Proteomes" id="UP000665025">
    <property type="component" value="Chromosome 1"/>
</dbReference>
<gene>
    <name evidence="2" type="ORF">J5X90_08530</name>
</gene>
<proteinExistence type="predicted"/>
<accession>A0ABX7VBM8</accession>
<dbReference type="PANTHER" id="PTHR33678:SF1">
    <property type="entry name" value="BLL1576 PROTEIN"/>
    <property type="match status" value="1"/>
</dbReference>
<feature type="domain" description="Transposase IS66 central" evidence="1">
    <location>
        <begin position="17"/>
        <end position="109"/>
    </location>
</feature>